<evidence type="ECO:0000313" key="3">
    <source>
        <dbReference type="Proteomes" id="UP001417504"/>
    </source>
</evidence>
<gene>
    <name evidence="2" type="ORF">Sjap_000166</name>
</gene>
<comment type="caution">
    <text evidence="2">The sequence shown here is derived from an EMBL/GenBank/DDBJ whole genome shotgun (WGS) entry which is preliminary data.</text>
</comment>
<protein>
    <submittedName>
        <fullName evidence="2">Uncharacterized protein</fullName>
    </submittedName>
</protein>
<name>A0AAP0KHH6_9MAGN</name>
<feature type="region of interest" description="Disordered" evidence="1">
    <location>
        <begin position="96"/>
        <end position="152"/>
    </location>
</feature>
<accession>A0AAP0KHH6</accession>
<dbReference type="EMBL" id="JBBNAE010000001">
    <property type="protein sequence ID" value="KAK9152686.1"/>
    <property type="molecule type" value="Genomic_DNA"/>
</dbReference>
<proteinExistence type="predicted"/>
<dbReference type="AlphaFoldDB" id="A0AAP0KHH6"/>
<reference evidence="2 3" key="1">
    <citation type="submission" date="2024-01" db="EMBL/GenBank/DDBJ databases">
        <title>Genome assemblies of Stephania.</title>
        <authorList>
            <person name="Yang L."/>
        </authorList>
    </citation>
    <scope>NUCLEOTIDE SEQUENCE [LARGE SCALE GENOMIC DNA]</scope>
    <source>
        <strain evidence="2">QJT</strain>
        <tissue evidence="2">Leaf</tissue>
    </source>
</reference>
<feature type="compositionally biased region" description="Basic and acidic residues" evidence="1">
    <location>
        <begin position="113"/>
        <end position="128"/>
    </location>
</feature>
<feature type="compositionally biased region" description="Polar residues" evidence="1">
    <location>
        <begin position="141"/>
        <end position="152"/>
    </location>
</feature>
<evidence type="ECO:0000256" key="1">
    <source>
        <dbReference type="SAM" id="MobiDB-lite"/>
    </source>
</evidence>
<feature type="region of interest" description="Disordered" evidence="1">
    <location>
        <begin position="25"/>
        <end position="54"/>
    </location>
</feature>
<sequence>MVASGLVLRLKTPLLHIGGHLRPVGSSKDHLRSASTGDDIPVMPKSPVSGAPRWPKTVSVCITVKQKRKRETVEGKLKQSRKREAEVIDESVVPAPVTVRGSSAMEGDGGCWSKEDEQEQPRRERGREVSSPVSVLLRTPLASSEFSQSWTE</sequence>
<dbReference type="Proteomes" id="UP001417504">
    <property type="component" value="Unassembled WGS sequence"/>
</dbReference>
<organism evidence="2 3">
    <name type="scientific">Stephania japonica</name>
    <dbReference type="NCBI Taxonomy" id="461633"/>
    <lineage>
        <taxon>Eukaryota</taxon>
        <taxon>Viridiplantae</taxon>
        <taxon>Streptophyta</taxon>
        <taxon>Embryophyta</taxon>
        <taxon>Tracheophyta</taxon>
        <taxon>Spermatophyta</taxon>
        <taxon>Magnoliopsida</taxon>
        <taxon>Ranunculales</taxon>
        <taxon>Menispermaceae</taxon>
        <taxon>Menispermoideae</taxon>
        <taxon>Cissampelideae</taxon>
        <taxon>Stephania</taxon>
    </lineage>
</organism>
<keyword evidence="3" id="KW-1185">Reference proteome</keyword>
<evidence type="ECO:0000313" key="2">
    <source>
        <dbReference type="EMBL" id="KAK9152686.1"/>
    </source>
</evidence>